<name>A0AAV0CM81_9ASTE</name>
<dbReference type="FunFam" id="3.40.50.1700:FF:000001">
    <property type="entry name" value="probable beta-D-xylosidase 2"/>
    <property type="match status" value="1"/>
</dbReference>
<reference evidence="10" key="1">
    <citation type="submission" date="2022-07" db="EMBL/GenBank/DDBJ databases">
        <authorList>
            <person name="Macas J."/>
            <person name="Novak P."/>
            <person name="Neumann P."/>
        </authorList>
    </citation>
    <scope>NUCLEOTIDE SEQUENCE</scope>
</reference>
<dbReference type="GO" id="GO:0009505">
    <property type="term" value="C:plant-type cell wall"/>
    <property type="evidence" value="ECO:0007669"/>
    <property type="project" value="TreeGrafter"/>
</dbReference>
<keyword evidence="5" id="KW-0378">Hydrolase</keyword>
<evidence type="ECO:0000256" key="7">
    <source>
        <dbReference type="ARBA" id="ARBA00023295"/>
    </source>
</evidence>
<dbReference type="Gene3D" id="2.60.40.10">
    <property type="entry name" value="Immunoglobulins"/>
    <property type="match status" value="1"/>
</dbReference>
<keyword evidence="3" id="KW-0964">Secreted</keyword>
<dbReference type="SMART" id="SM01217">
    <property type="entry name" value="Fn3_like"/>
    <property type="match status" value="1"/>
</dbReference>
<dbReference type="InterPro" id="IPR017853">
    <property type="entry name" value="GH"/>
</dbReference>
<dbReference type="FunFam" id="3.20.20.300:FF:000004">
    <property type="entry name" value="probable beta-D-xylosidase 7"/>
    <property type="match status" value="1"/>
</dbReference>
<dbReference type="Gene3D" id="3.20.20.300">
    <property type="entry name" value="Glycoside hydrolase, family 3, N-terminal domain"/>
    <property type="match status" value="1"/>
</dbReference>
<evidence type="ECO:0000256" key="1">
    <source>
        <dbReference type="ARBA" id="ARBA00004613"/>
    </source>
</evidence>
<protein>
    <recommendedName>
        <fullName evidence="9">Fibronectin type III-like domain-containing protein</fullName>
    </recommendedName>
</protein>
<dbReference type="GO" id="GO:0045493">
    <property type="term" value="P:xylan catabolic process"/>
    <property type="evidence" value="ECO:0007669"/>
    <property type="project" value="InterPro"/>
</dbReference>
<dbReference type="GO" id="GO:0046556">
    <property type="term" value="F:alpha-L-arabinofuranosidase activity"/>
    <property type="evidence" value="ECO:0007669"/>
    <property type="project" value="TreeGrafter"/>
</dbReference>
<dbReference type="SUPFAM" id="SSF52279">
    <property type="entry name" value="Beta-D-glucan exohydrolase, C-terminal domain"/>
    <property type="match status" value="1"/>
</dbReference>
<feature type="chain" id="PRO_5043583610" description="Fibronectin type III-like domain-containing protein" evidence="8">
    <location>
        <begin position="21"/>
        <end position="773"/>
    </location>
</feature>
<evidence type="ECO:0000256" key="4">
    <source>
        <dbReference type="ARBA" id="ARBA00022729"/>
    </source>
</evidence>
<dbReference type="InterPro" id="IPR036881">
    <property type="entry name" value="Glyco_hydro_3_C_sf"/>
</dbReference>
<evidence type="ECO:0000256" key="3">
    <source>
        <dbReference type="ARBA" id="ARBA00022525"/>
    </source>
</evidence>
<evidence type="ECO:0000313" key="11">
    <source>
        <dbReference type="Proteomes" id="UP001152523"/>
    </source>
</evidence>
<dbReference type="GO" id="GO:0031222">
    <property type="term" value="P:arabinan catabolic process"/>
    <property type="evidence" value="ECO:0007669"/>
    <property type="project" value="TreeGrafter"/>
</dbReference>
<dbReference type="GO" id="GO:0009044">
    <property type="term" value="F:xylan 1,4-beta-xylosidase activity"/>
    <property type="evidence" value="ECO:0007669"/>
    <property type="project" value="InterPro"/>
</dbReference>
<dbReference type="Pfam" id="PF00933">
    <property type="entry name" value="Glyco_hydro_3"/>
    <property type="match status" value="1"/>
</dbReference>
<keyword evidence="11" id="KW-1185">Reference proteome</keyword>
<dbReference type="Gene3D" id="3.40.50.1700">
    <property type="entry name" value="Glycoside hydrolase family 3 C-terminal domain"/>
    <property type="match status" value="1"/>
</dbReference>
<evidence type="ECO:0000256" key="2">
    <source>
        <dbReference type="ARBA" id="ARBA00005336"/>
    </source>
</evidence>
<dbReference type="InterPro" id="IPR001764">
    <property type="entry name" value="Glyco_hydro_3_N"/>
</dbReference>
<evidence type="ECO:0000259" key="9">
    <source>
        <dbReference type="SMART" id="SM01217"/>
    </source>
</evidence>
<evidence type="ECO:0000256" key="5">
    <source>
        <dbReference type="ARBA" id="ARBA00022801"/>
    </source>
</evidence>
<keyword evidence="6" id="KW-0325">Glycoprotein</keyword>
<dbReference type="GO" id="GO:0005576">
    <property type="term" value="C:extracellular region"/>
    <property type="evidence" value="ECO:0007669"/>
    <property type="project" value="UniProtKB-SubCell"/>
</dbReference>
<dbReference type="EMBL" id="CAMAPF010000035">
    <property type="protein sequence ID" value="CAH9080694.1"/>
    <property type="molecule type" value="Genomic_DNA"/>
</dbReference>
<accession>A0AAV0CM81</accession>
<keyword evidence="4 8" id="KW-0732">Signal</keyword>
<dbReference type="PRINTS" id="PR00133">
    <property type="entry name" value="GLHYDRLASE3"/>
</dbReference>
<feature type="domain" description="Fibronectin type III-like" evidence="9">
    <location>
        <begin position="695"/>
        <end position="766"/>
    </location>
</feature>
<comment type="subcellular location">
    <subcellularLocation>
        <location evidence="1">Secreted</location>
    </subcellularLocation>
</comment>
<sequence>MRLLHSLILSFALLITSTQPAQVPFSCGRSDPRTKSFDFCRTDLSISERVKDLVSQLTLDEKILQLVSSAAAIPRLGVPAFEWWSEALHGVSGFGKGISFDGAIKSATSFPQVILTAASFDEYLWYRIGEAIGKEARALYNAGQTTGLTLWAPNINIFRDPRWGRGQETPGEDPEVTGKYAVAYVRGVQGDSFDGKVAADYLQASACCKHFAAYDLENWNGNLRYGFDAIVTQQDLRDTYQPPFQSCIQKAKASGIMCSYNSVNGVPSCANQDFLNKTARQQWGFNGYIASDCDAVGNVFNDHKYTKTPEETVAAVLNAGMDVNCGSFLSQYTNSAVMQNRVSVDQIDRALHNLFSTRMRLGLFDRNPKDLLLYGIIPPNEVCSQEHQNLALEAARKGIVLLKNDHKLLPLSKNKSMSLAVIGPNGNNANVLQGSYFGPACNPVEIFKVMQSYVGYVSFLEGCVDGVNCTSATIDEALNIAQNSDQVVLVMGLSQSQEREEVDRVHLELPGEQELLITNVAKASKKPVILVLVCGGPVDITFAKSDRNIGSILWAGYPGEAGGLALAEIIFGEHNPGGKLPITWYPKDYIKVAMTDMNMRADTSREYPGRTYRFYEGPTVFNFGDGLSYSTYAYEFTSTTPTMVNLTQLSTVKTSMGFDSVNYMSVDDIEGETCEKAKFSVTVGVQNSLEMDGTHPVLLFMKPTERKDDGYPVKQLVGFQTVNLKAGEREEVVFELNPCHHLSTANKDGLMVIEEGTKDLVVGNTEHIVNIAF</sequence>
<dbReference type="InterPro" id="IPR044993">
    <property type="entry name" value="BXL"/>
</dbReference>
<dbReference type="SUPFAM" id="SSF51445">
    <property type="entry name" value="(Trans)glycosidases"/>
    <property type="match status" value="1"/>
</dbReference>
<gene>
    <name evidence="10" type="ORF">CEPIT_LOCUS7402</name>
</gene>
<dbReference type="InterPro" id="IPR013783">
    <property type="entry name" value="Ig-like_fold"/>
</dbReference>
<evidence type="ECO:0000256" key="6">
    <source>
        <dbReference type="ARBA" id="ARBA00023180"/>
    </source>
</evidence>
<dbReference type="PANTHER" id="PTHR42721">
    <property type="entry name" value="SUGAR HYDROLASE-RELATED"/>
    <property type="match status" value="1"/>
</dbReference>
<dbReference type="Pfam" id="PF14310">
    <property type="entry name" value="Fn3-like"/>
    <property type="match status" value="1"/>
</dbReference>
<comment type="caution">
    <text evidence="10">The sequence shown here is derived from an EMBL/GenBank/DDBJ whole genome shotgun (WGS) entry which is preliminary data.</text>
</comment>
<dbReference type="AlphaFoldDB" id="A0AAV0CM81"/>
<evidence type="ECO:0000313" key="10">
    <source>
        <dbReference type="EMBL" id="CAH9080694.1"/>
    </source>
</evidence>
<dbReference type="Pfam" id="PF01915">
    <property type="entry name" value="Glyco_hydro_3_C"/>
    <property type="match status" value="1"/>
</dbReference>
<dbReference type="InterPro" id="IPR002772">
    <property type="entry name" value="Glyco_hydro_3_C"/>
</dbReference>
<dbReference type="PANTHER" id="PTHR42721:SF3">
    <property type="entry name" value="BETA-D-XYLOSIDASE 5-RELATED"/>
    <property type="match status" value="1"/>
</dbReference>
<dbReference type="Proteomes" id="UP001152523">
    <property type="component" value="Unassembled WGS sequence"/>
</dbReference>
<proteinExistence type="inferred from homology"/>
<organism evidence="10 11">
    <name type="scientific">Cuscuta epithymum</name>
    <dbReference type="NCBI Taxonomy" id="186058"/>
    <lineage>
        <taxon>Eukaryota</taxon>
        <taxon>Viridiplantae</taxon>
        <taxon>Streptophyta</taxon>
        <taxon>Embryophyta</taxon>
        <taxon>Tracheophyta</taxon>
        <taxon>Spermatophyta</taxon>
        <taxon>Magnoliopsida</taxon>
        <taxon>eudicotyledons</taxon>
        <taxon>Gunneridae</taxon>
        <taxon>Pentapetalae</taxon>
        <taxon>asterids</taxon>
        <taxon>lamiids</taxon>
        <taxon>Solanales</taxon>
        <taxon>Convolvulaceae</taxon>
        <taxon>Cuscuteae</taxon>
        <taxon>Cuscuta</taxon>
        <taxon>Cuscuta subgen. Cuscuta</taxon>
    </lineage>
</organism>
<dbReference type="InterPro" id="IPR036962">
    <property type="entry name" value="Glyco_hydro_3_N_sf"/>
</dbReference>
<evidence type="ECO:0000256" key="8">
    <source>
        <dbReference type="SAM" id="SignalP"/>
    </source>
</evidence>
<keyword evidence="7" id="KW-0326">Glycosidase</keyword>
<feature type="signal peptide" evidence="8">
    <location>
        <begin position="1"/>
        <end position="20"/>
    </location>
</feature>
<comment type="similarity">
    <text evidence="2">Belongs to the glycosyl hydrolase 3 family.</text>
</comment>
<dbReference type="InterPro" id="IPR026891">
    <property type="entry name" value="Fn3-like"/>
</dbReference>